<dbReference type="SUPFAM" id="SSF50156">
    <property type="entry name" value="PDZ domain-like"/>
    <property type="match status" value="1"/>
</dbReference>
<dbReference type="GO" id="GO:0007165">
    <property type="term" value="P:signal transduction"/>
    <property type="evidence" value="ECO:0007669"/>
    <property type="project" value="TreeGrafter"/>
</dbReference>
<accession>A0A7M4FFF6</accession>
<keyword evidence="2" id="KW-1185">Reference proteome</keyword>
<dbReference type="PANTHER" id="PTHR10316:SF12">
    <property type="entry name" value="MEMBRANE-ASSOCIATED GUANYLATE KINASE, WW AND PDZ DOMAIN-CONTAINING PROTEIN 1"/>
    <property type="match status" value="1"/>
</dbReference>
<dbReference type="AlphaFoldDB" id="A0A7M4FFF6"/>
<evidence type="ECO:0000313" key="1">
    <source>
        <dbReference type="Ensembl" id="ENSCPRP00005022817.1"/>
    </source>
</evidence>
<reference evidence="1" key="1">
    <citation type="submission" date="2025-08" db="UniProtKB">
        <authorList>
            <consortium name="Ensembl"/>
        </authorList>
    </citation>
    <scope>IDENTIFICATION</scope>
</reference>
<reference evidence="1" key="2">
    <citation type="submission" date="2025-09" db="UniProtKB">
        <authorList>
            <consortium name="Ensembl"/>
        </authorList>
    </citation>
    <scope>IDENTIFICATION</scope>
</reference>
<sequence length="139" mass="15183">MARALPRKSHWTGRLQRGALSRGPGVAVLGGAEHGEFAYVGSVDGGDGALRPGDLLLEVRGVRVAGLPRYDVLDYIVGIKFEAVFTRKLHSVKPGCLRELTDAVSLHSFVTCQIMQSVLACEIRESYQSFWVLWAGRIS</sequence>
<dbReference type="Ensembl" id="ENSCPRT00005026652.1">
    <property type="protein sequence ID" value="ENSCPRP00005022817.1"/>
    <property type="gene ID" value="ENSCPRG00005015898.1"/>
</dbReference>
<dbReference type="PANTHER" id="PTHR10316">
    <property type="entry name" value="MEMBRANE ASSOCIATED GUANYLATE KINASE-RELATED"/>
    <property type="match status" value="1"/>
</dbReference>
<evidence type="ECO:0008006" key="3">
    <source>
        <dbReference type="Google" id="ProtNLM"/>
    </source>
</evidence>
<dbReference type="GO" id="GO:0005737">
    <property type="term" value="C:cytoplasm"/>
    <property type="evidence" value="ECO:0007669"/>
    <property type="project" value="TreeGrafter"/>
</dbReference>
<organism evidence="1 2">
    <name type="scientific">Crocodylus porosus</name>
    <name type="common">Saltwater crocodile</name>
    <name type="synonym">Estuarine crocodile</name>
    <dbReference type="NCBI Taxonomy" id="8502"/>
    <lineage>
        <taxon>Eukaryota</taxon>
        <taxon>Metazoa</taxon>
        <taxon>Chordata</taxon>
        <taxon>Craniata</taxon>
        <taxon>Vertebrata</taxon>
        <taxon>Euteleostomi</taxon>
        <taxon>Archelosauria</taxon>
        <taxon>Archosauria</taxon>
        <taxon>Crocodylia</taxon>
        <taxon>Longirostres</taxon>
        <taxon>Crocodylidae</taxon>
        <taxon>Crocodylus</taxon>
    </lineage>
</organism>
<evidence type="ECO:0000313" key="2">
    <source>
        <dbReference type="Proteomes" id="UP000594220"/>
    </source>
</evidence>
<name>A0A7M4FFF6_CROPO</name>
<dbReference type="InterPro" id="IPR036034">
    <property type="entry name" value="PDZ_sf"/>
</dbReference>
<protein>
    <recommendedName>
        <fullName evidence="3">PDZ domain-containing protein</fullName>
    </recommendedName>
</protein>
<dbReference type="GO" id="GO:0005911">
    <property type="term" value="C:cell-cell junction"/>
    <property type="evidence" value="ECO:0007669"/>
    <property type="project" value="TreeGrafter"/>
</dbReference>
<dbReference type="Gene3D" id="2.30.42.10">
    <property type="match status" value="1"/>
</dbReference>
<dbReference type="Proteomes" id="UP000594220">
    <property type="component" value="Unplaced"/>
</dbReference>
<proteinExistence type="predicted"/>
<dbReference type="OMA" id="CHIMQNM"/>